<accession>A0A8D8NUE6</accession>
<proteinExistence type="predicted"/>
<sequence>MYLKYLLTNFKNGNLRIKNNQKVIVFCKSENEISRATVSRCALLRCPFPKNPPRSSSPSHPHETSQRLRAALLQRRSTINKTQRSARFVASSSTSSNFGIVHPSH</sequence>
<evidence type="ECO:0000313" key="2">
    <source>
        <dbReference type="EMBL" id="CAG6577238.1"/>
    </source>
</evidence>
<dbReference type="AlphaFoldDB" id="A0A8D8NUE6"/>
<dbReference type="EMBL" id="HBUE01191710">
    <property type="protein sequence ID" value="CAG6525531.1"/>
    <property type="molecule type" value="Transcribed_RNA"/>
</dbReference>
<dbReference type="EMBL" id="HBUE01297625">
    <property type="protein sequence ID" value="CAG6577238.1"/>
    <property type="molecule type" value="Transcribed_RNA"/>
</dbReference>
<protein>
    <submittedName>
        <fullName evidence="2">(northern house mosquito) hypothetical protein</fullName>
    </submittedName>
</protein>
<evidence type="ECO:0000256" key="1">
    <source>
        <dbReference type="SAM" id="MobiDB-lite"/>
    </source>
</evidence>
<feature type="region of interest" description="Disordered" evidence="1">
    <location>
        <begin position="81"/>
        <end position="105"/>
    </location>
</feature>
<reference evidence="2" key="1">
    <citation type="submission" date="2021-05" db="EMBL/GenBank/DDBJ databases">
        <authorList>
            <person name="Alioto T."/>
            <person name="Alioto T."/>
            <person name="Gomez Garrido J."/>
        </authorList>
    </citation>
    <scope>NUCLEOTIDE SEQUENCE</scope>
</reference>
<name>A0A8D8NUE6_CULPI</name>
<organism evidence="2">
    <name type="scientific">Culex pipiens</name>
    <name type="common">House mosquito</name>
    <dbReference type="NCBI Taxonomy" id="7175"/>
    <lineage>
        <taxon>Eukaryota</taxon>
        <taxon>Metazoa</taxon>
        <taxon>Ecdysozoa</taxon>
        <taxon>Arthropoda</taxon>
        <taxon>Hexapoda</taxon>
        <taxon>Insecta</taxon>
        <taxon>Pterygota</taxon>
        <taxon>Neoptera</taxon>
        <taxon>Endopterygota</taxon>
        <taxon>Diptera</taxon>
        <taxon>Nematocera</taxon>
        <taxon>Culicoidea</taxon>
        <taxon>Culicidae</taxon>
        <taxon>Culicinae</taxon>
        <taxon>Culicini</taxon>
        <taxon>Culex</taxon>
        <taxon>Culex</taxon>
    </lineage>
</organism>